<protein>
    <submittedName>
        <fullName evidence="1">Uncharacterized protein</fullName>
    </submittedName>
</protein>
<evidence type="ECO:0000313" key="1">
    <source>
        <dbReference type="EMBL" id="KAK7318702.1"/>
    </source>
</evidence>
<dbReference type="AlphaFoldDB" id="A0AAN9KJR3"/>
<sequence>MEVTVVPCLGSVVPRLNAEDNGQQDCNGGVSVVSQAANITIFGTVAGVSEPNNMEIDGYLEHKVASHKESFPSLEESCGGCFSTGGNMFSMLGTVGVSMTTIEARLESVREMGYDALFIRIHLNYCYTLVFYVLSGVEGYKQKLYIEIETACSTHLAILKSIAK</sequence>
<dbReference type="Proteomes" id="UP001359559">
    <property type="component" value="Unassembled WGS sequence"/>
</dbReference>
<dbReference type="EMBL" id="JAYKXN010000001">
    <property type="protein sequence ID" value="KAK7318702.1"/>
    <property type="molecule type" value="Genomic_DNA"/>
</dbReference>
<organism evidence="1 2">
    <name type="scientific">Clitoria ternatea</name>
    <name type="common">Butterfly pea</name>
    <dbReference type="NCBI Taxonomy" id="43366"/>
    <lineage>
        <taxon>Eukaryota</taxon>
        <taxon>Viridiplantae</taxon>
        <taxon>Streptophyta</taxon>
        <taxon>Embryophyta</taxon>
        <taxon>Tracheophyta</taxon>
        <taxon>Spermatophyta</taxon>
        <taxon>Magnoliopsida</taxon>
        <taxon>eudicotyledons</taxon>
        <taxon>Gunneridae</taxon>
        <taxon>Pentapetalae</taxon>
        <taxon>rosids</taxon>
        <taxon>fabids</taxon>
        <taxon>Fabales</taxon>
        <taxon>Fabaceae</taxon>
        <taxon>Papilionoideae</taxon>
        <taxon>50 kb inversion clade</taxon>
        <taxon>NPAAA clade</taxon>
        <taxon>indigoferoid/millettioid clade</taxon>
        <taxon>Phaseoleae</taxon>
        <taxon>Clitoria</taxon>
    </lineage>
</organism>
<comment type="caution">
    <text evidence="1">The sequence shown here is derived from an EMBL/GenBank/DDBJ whole genome shotgun (WGS) entry which is preliminary data.</text>
</comment>
<name>A0AAN9KJR3_CLITE</name>
<accession>A0AAN9KJR3</accession>
<keyword evidence="2" id="KW-1185">Reference proteome</keyword>
<evidence type="ECO:0000313" key="2">
    <source>
        <dbReference type="Proteomes" id="UP001359559"/>
    </source>
</evidence>
<reference evidence="1 2" key="1">
    <citation type="submission" date="2024-01" db="EMBL/GenBank/DDBJ databases">
        <title>The genomes of 5 underutilized Papilionoideae crops provide insights into root nodulation and disease resistance.</title>
        <authorList>
            <person name="Yuan L."/>
        </authorList>
    </citation>
    <scope>NUCLEOTIDE SEQUENCE [LARGE SCALE GENOMIC DNA]</scope>
    <source>
        <strain evidence="1">LY-2023</strain>
        <tissue evidence="1">Leaf</tissue>
    </source>
</reference>
<proteinExistence type="predicted"/>
<gene>
    <name evidence="1" type="ORF">RJT34_03408</name>
</gene>